<name>A0A0C9XML7_9AGAR</name>
<dbReference type="InterPro" id="IPR015943">
    <property type="entry name" value="WD40/YVTN_repeat-like_dom_sf"/>
</dbReference>
<evidence type="ECO:0000256" key="2">
    <source>
        <dbReference type="ARBA" id="ARBA00022737"/>
    </source>
</evidence>
<evidence type="ECO:0000256" key="1">
    <source>
        <dbReference type="ARBA" id="ARBA00022574"/>
    </source>
</evidence>
<dbReference type="InterPro" id="IPR036322">
    <property type="entry name" value="WD40_repeat_dom_sf"/>
</dbReference>
<dbReference type="Pfam" id="PF12894">
    <property type="entry name" value="ANAPC4_WD40"/>
    <property type="match status" value="1"/>
</dbReference>
<dbReference type="PANTHER" id="PTHR10971">
    <property type="entry name" value="MRNA EXPORT FACTOR AND BUB3"/>
    <property type="match status" value="1"/>
</dbReference>
<keyword evidence="1 3" id="KW-0853">WD repeat</keyword>
<evidence type="ECO:0000259" key="4">
    <source>
        <dbReference type="Pfam" id="PF12894"/>
    </source>
</evidence>
<dbReference type="PRINTS" id="PR00320">
    <property type="entry name" value="GPROTEINBRPT"/>
</dbReference>
<feature type="repeat" description="WD" evidence="3">
    <location>
        <begin position="64"/>
        <end position="102"/>
    </location>
</feature>
<dbReference type="PROSITE" id="PS50082">
    <property type="entry name" value="WD_REPEATS_2"/>
    <property type="match status" value="3"/>
</dbReference>
<sequence>MAVGNLSKKDDVQVPDLPTDSISKVSFSSQVDYMAVASWDNSVRIYEVAGVENFQTQVKGGYYHQGPVLDVCWNKDGTKLFSGGVDNVGRMYDLTTGQTTQVAQHDAPIKSVGWVDAPQGGILVTGSWDKTIKYWDLRTPNPVVTIQLPERCYTFDVEYPLLVVGTAGRHVQIFDLMNPGTPYKTITSPLKWETRAISNVLKHNFSFRCHRRDLVPNSKDQSLIYAINDISYHPVHGTVSTCGSDGTVHFWETDARTRLKSFDIAGNSISTSAFNRDGSIFAYAVSYDWSKGHVGATPGSKNNLVLHRCKDEEVKKRLKK</sequence>
<evidence type="ECO:0000256" key="3">
    <source>
        <dbReference type="PROSITE-ProRule" id="PRU00221"/>
    </source>
</evidence>
<dbReference type="Gene3D" id="2.130.10.10">
    <property type="entry name" value="YVTN repeat-like/Quinoprotein amine dehydrogenase"/>
    <property type="match status" value="1"/>
</dbReference>
<dbReference type="HOGENOM" id="CLU_038526_1_0_1"/>
<keyword evidence="2" id="KW-0677">Repeat</keyword>
<feature type="repeat" description="WD" evidence="3">
    <location>
        <begin position="102"/>
        <end position="145"/>
    </location>
</feature>
<organism evidence="5 6">
    <name type="scientific">Laccaria amethystina LaAM-08-1</name>
    <dbReference type="NCBI Taxonomy" id="1095629"/>
    <lineage>
        <taxon>Eukaryota</taxon>
        <taxon>Fungi</taxon>
        <taxon>Dikarya</taxon>
        <taxon>Basidiomycota</taxon>
        <taxon>Agaricomycotina</taxon>
        <taxon>Agaricomycetes</taxon>
        <taxon>Agaricomycetidae</taxon>
        <taxon>Agaricales</taxon>
        <taxon>Agaricineae</taxon>
        <taxon>Hydnangiaceae</taxon>
        <taxon>Laccaria</taxon>
    </lineage>
</organism>
<evidence type="ECO:0000313" key="5">
    <source>
        <dbReference type="EMBL" id="KIJ97317.1"/>
    </source>
</evidence>
<feature type="repeat" description="WD" evidence="3">
    <location>
        <begin position="227"/>
        <end position="261"/>
    </location>
</feature>
<dbReference type="Pfam" id="PF00400">
    <property type="entry name" value="WD40"/>
    <property type="match status" value="1"/>
</dbReference>
<dbReference type="InterPro" id="IPR024977">
    <property type="entry name" value="Apc4-like_WD40_dom"/>
</dbReference>
<dbReference type="AlphaFoldDB" id="A0A0C9XML7"/>
<dbReference type="InterPro" id="IPR020472">
    <property type="entry name" value="WD40_PAC1"/>
</dbReference>
<protein>
    <recommendedName>
        <fullName evidence="4">Anaphase-promoting complex subunit 4-like WD40 domain-containing protein</fullName>
    </recommendedName>
</protein>
<reference evidence="5 6" key="1">
    <citation type="submission" date="2014-04" db="EMBL/GenBank/DDBJ databases">
        <authorList>
            <consortium name="DOE Joint Genome Institute"/>
            <person name="Kuo A."/>
            <person name="Kohler A."/>
            <person name="Nagy L.G."/>
            <person name="Floudas D."/>
            <person name="Copeland A."/>
            <person name="Barry K.W."/>
            <person name="Cichocki N."/>
            <person name="Veneault-Fourrey C."/>
            <person name="LaButti K."/>
            <person name="Lindquist E.A."/>
            <person name="Lipzen A."/>
            <person name="Lundell T."/>
            <person name="Morin E."/>
            <person name="Murat C."/>
            <person name="Sun H."/>
            <person name="Tunlid A."/>
            <person name="Henrissat B."/>
            <person name="Grigoriev I.V."/>
            <person name="Hibbett D.S."/>
            <person name="Martin F."/>
            <person name="Nordberg H.P."/>
            <person name="Cantor M.N."/>
            <person name="Hua S.X."/>
        </authorList>
    </citation>
    <scope>NUCLEOTIDE SEQUENCE [LARGE SCALE GENOMIC DNA]</scope>
    <source>
        <strain evidence="5 6">LaAM-08-1</strain>
    </source>
</reference>
<keyword evidence="6" id="KW-1185">Reference proteome</keyword>
<gene>
    <name evidence="5" type="ORF">K443DRAFT_632180</name>
</gene>
<dbReference type="OrthoDB" id="256303at2759"/>
<dbReference type="InterPro" id="IPR001680">
    <property type="entry name" value="WD40_rpt"/>
</dbReference>
<accession>A0A0C9XML7</accession>
<dbReference type="Proteomes" id="UP000054477">
    <property type="component" value="Unassembled WGS sequence"/>
</dbReference>
<proteinExistence type="predicted"/>
<dbReference type="STRING" id="1095629.A0A0C9XML7"/>
<dbReference type="EMBL" id="KN838696">
    <property type="protein sequence ID" value="KIJ97317.1"/>
    <property type="molecule type" value="Genomic_DNA"/>
</dbReference>
<reference evidence="6" key="2">
    <citation type="submission" date="2015-01" db="EMBL/GenBank/DDBJ databases">
        <title>Evolutionary Origins and Diversification of the Mycorrhizal Mutualists.</title>
        <authorList>
            <consortium name="DOE Joint Genome Institute"/>
            <consortium name="Mycorrhizal Genomics Consortium"/>
            <person name="Kohler A."/>
            <person name="Kuo A."/>
            <person name="Nagy L.G."/>
            <person name="Floudas D."/>
            <person name="Copeland A."/>
            <person name="Barry K.W."/>
            <person name="Cichocki N."/>
            <person name="Veneault-Fourrey C."/>
            <person name="LaButti K."/>
            <person name="Lindquist E.A."/>
            <person name="Lipzen A."/>
            <person name="Lundell T."/>
            <person name="Morin E."/>
            <person name="Murat C."/>
            <person name="Riley R."/>
            <person name="Ohm R."/>
            <person name="Sun H."/>
            <person name="Tunlid A."/>
            <person name="Henrissat B."/>
            <person name="Grigoriev I.V."/>
            <person name="Hibbett D.S."/>
            <person name="Martin F."/>
        </authorList>
    </citation>
    <scope>NUCLEOTIDE SEQUENCE [LARGE SCALE GENOMIC DNA]</scope>
    <source>
        <strain evidence="6">LaAM-08-1</strain>
    </source>
</reference>
<dbReference type="SMART" id="SM00320">
    <property type="entry name" value="WD40"/>
    <property type="match status" value="4"/>
</dbReference>
<evidence type="ECO:0000313" key="6">
    <source>
        <dbReference type="Proteomes" id="UP000054477"/>
    </source>
</evidence>
<dbReference type="PROSITE" id="PS50294">
    <property type="entry name" value="WD_REPEATS_REGION"/>
    <property type="match status" value="1"/>
</dbReference>
<dbReference type="SUPFAM" id="SSF50978">
    <property type="entry name" value="WD40 repeat-like"/>
    <property type="match status" value="1"/>
</dbReference>
<feature type="domain" description="Anaphase-promoting complex subunit 4-like WD40" evidence="4">
    <location>
        <begin position="25"/>
        <end position="115"/>
    </location>
</feature>